<comment type="caution">
    <text evidence="1">The sequence shown here is derived from an EMBL/GenBank/DDBJ whole genome shotgun (WGS) entry which is preliminary data.</text>
</comment>
<organism evidence="1 2">
    <name type="scientific">Streptomyces boluensis</name>
    <dbReference type="NCBI Taxonomy" id="1775135"/>
    <lineage>
        <taxon>Bacteria</taxon>
        <taxon>Bacillati</taxon>
        <taxon>Actinomycetota</taxon>
        <taxon>Actinomycetes</taxon>
        <taxon>Kitasatosporales</taxon>
        <taxon>Streptomycetaceae</taxon>
        <taxon>Streptomyces</taxon>
    </lineage>
</organism>
<dbReference type="Proteomes" id="UP000598297">
    <property type="component" value="Unassembled WGS sequence"/>
</dbReference>
<proteinExistence type="predicted"/>
<evidence type="ECO:0000313" key="2">
    <source>
        <dbReference type="Proteomes" id="UP000598297"/>
    </source>
</evidence>
<evidence type="ECO:0000313" key="1">
    <source>
        <dbReference type="EMBL" id="NBE51738.1"/>
    </source>
</evidence>
<keyword evidence="2" id="KW-1185">Reference proteome</keyword>
<gene>
    <name evidence="1" type="ORF">GUY60_09945</name>
</gene>
<sequence length="231" mass="26126">MSEFLEYEQNWVDTLEELKSCPEIHTTHDIRGDLKLRFGDADRVFKRIANLSGVTLPDAWKPYYLRFAGIGSCWSFGGDSPGHFGGEFHVTNLFETTLTPSPAEAWSGIPGLSEEFLEELHPFDGTPTTGVGHLALLRLTKGASDAEVWFHASPYEPHRMDLDYPTYLETLRITKGAFCWQYLFVDPAEVDLSSEEFASAAGLLTRMLETFPRVFPEHDYSDLQARLEARL</sequence>
<protein>
    <submittedName>
        <fullName evidence="1">Uncharacterized protein</fullName>
    </submittedName>
</protein>
<dbReference type="AlphaFoldDB" id="A0A964UM43"/>
<reference evidence="1" key="1">
    <citation type="submission" date="2020-01" db="EMBL/GenBank/DDBJ databases">
        <title>Whole-genome analyses of novel actinobacteria.</title>
        <authorList>
            <person name="Sahin N."/>
        </authorList>
    </citation>
    <scope>NUCLEOTIDE SEQUENCE</scope>
    <source>
        <strain evidence="1">YC537</strain>
    </source>
</reference>
<name>A0A964UM43_9ACTN</name>
<dbReference type="RefSeq" id="WP_161696021.1">
    <property type="nucleotide sequence ID" value="NZ_JAAAHS010000051.1"/>
</dbReference>
<dbReference type="OrthoDB" id="4234970at2"/>
<dbReference type="EMBL" id="JAAAHS010000051">
    <property type="protein sequence ID" value="NBE51738.1"/>
    <property type="molecule type" value="Genomic_DNA"/>
</dbReference>
<accession>A0A964UM43</accession>